<comment type="caution">
    <text evidence="1">The sequence shown here is derived from an EMBL/GenBank/DDBJ whole genome shotgun (WGS) entry which is preliminary data.</text>
</comment>
<gene>
    <name evidence="1" type="ORF">Pcinc_016675</name>
</gene>
<reference evidence="1" key="1">
    <citation type="submission" date="2023-10" db="EMBL/GenBank/DDBJ databases">
        <title>Genome assemblies of two species of porcelain crab, Petrolisthes cinctipes and Petrolisthes manimaculis (Anomura: Porcellanidae).</title>
        <authorList>
            <person name="Angst P."/>
        </authorList>
    </citation>
    <scope>NUCLEOTIDE SEQUENCE</scope>
    <source>
        <strain evidence="1">PB745_01</strain>
        <tissue evidence="1">Gill</tissue>
    </source>
</reference>
<name>A0AAE1FQP1_PETCI</name>
<proteinExistence type="predicted"/>
<dbReference type="AlphaFoldDB" id="A0AAE1FQP1"/>
<organism evidence="1 2">
    <name type="scientific">Petrolisthes cinctipes</name>
    <name type="common">Flat porcelain crab</name>
    <dbReference type="NCBI Taxonomy" id="88211"/>
    <lineage>
        <taxon>Eukaryota</taxon>
        <taxon>Metazoa</taxon>
        <taxon>Ecdysozoa</taxon>
        <taxon>Arthropoda</taxon>
        <taxon>Crustacea</taxon>
        <taxon>Multicrustacea</taxon>
        <taxon>Malacostraca</taxon>
        <taxon>Eumalacostraca</taxon>
        <taxon>Eucarida</taxon>
        <taxon>Decapoda</taxon>
        <taxon>Pleocyemata</taxon>
        <taxon>Anomura</taxon>
        <taxon>Galatheoidea</taxon>
        <taxon>Porcellanidae</taxon>
        <taxon>Petrolisthes</taxon>
    </lineage>
</organism>
<dbReference type="EMBL" id="JAWQEG010001525">
    <property type="protein sequence ID" value="KAK3878728.1"/>
    <property type="molecule type" value="Genomic_DNA"/>
</dbReference>
<sequence length="147" mass="16246">MPVESTVIALLVSDVSDTQKPCCKPEVAVRPTLNIDLSGLASKVEIQKWPHLLNLEIPELEVDQVHLLIGQDCVDLLLPMEIKKRRLGEPFAIRTSLGVPFQACSQIFVFCALRVRFGEGYVQVMGVEGINSESPGMSQDDLKNLET</sequence>
<dbReference type="Proteomes" id="UP001286313">
    <property type="component" value="Unassembled WGS sequence"/>
</dbReference>
<evidence type="ECO:0000313" key="1">
    <source>
        <dbReference type="EMBL" id="KAK3878728.1"/>
    </source>
</evidence>
<protein>
    <submittedName>
        <fullName evidence="1">Uncharacterized protein</fullName>
    </submittedName>
</protein>
<dbReference type="PANTHER" id="PTHR47331">
    <property type="entry name" value="PHD-TYPE DOMAIN-CONTAINING PROTEIN"/>
    <property type="match status" value="1"/>
</dbReference>
<keyword evidence="2" id="KW-1185">Reference proteome</keyword>
<dbReference type="PANTHER" id="PTHR47331:SF1">
    <property type="entry name" value="GAG-LIKE PROTEIN"/>
    <property type="match status" value="1"/>
</dbReference>
<accession>A0AAE1FQP1</accession>
<evidence type="ECO:0000313" key="2">
    <source>
        <dbReference type="Proteomes" id="UP001286313"/>
    </source>
</evidence>